<protein>
    <recommendedName>
        <fullName evidence="5">Copper chaperone PCu(A)C</fullName>
    </recommendedName>
</protein>
<keyword evidence="4" id="KW-1185">Reference proteome</keyword>
<gene>
    <name evidence="3" type="ORF">BMG03_06590</name>
</gene>
<dbReference type="SUPFAM" id="SSF110087">
    <property type="entry name" value="DR1885-like metal-binding protein"/>
    <property type="match status" value="1"/>
</dbReference>
<dbReference type="InterPro" id="IPR036182">
    <property type="entry name" value="PCuAC_sf"/>
</dbReference>
<dbReference type="PANTHER" id="PTHR36302:SF1">
    <property type="entry name" value="COPPER CHAPERONE PCU(A)C"/>
    <property type="match status" value="1"/>
</dbReference>
<feature type="region of interest" description="Disordered" evidence="1">
    <location>
        <begin position="144"/>
        <end position="186"/>
    </location>
</feature>
<evidence type="ECO:0000313" key="3">
    <source>
        <dbReference type="EMBL" id="AQS47501.1"/>
    </source>
</evidence>
<feature type="chain" id="PRO_5047198737" description="Copper chaperone PCu(A)C" evidence="2">
    <location>
        <begin position="21"/>
        <end position="186"/>
    </location>
</feature>
<feature type="compositionally biased region" description="Basic and acidic residues" evidence="1">
    <location>
        <begin position="162"/>
        <end position="186"/>
    </location>
</feature>
<dbReference type="InterPro" id="IPR058248">
    <property type="entry name" value="Lxx211020-like"/>
</dbReference>
<sequence length="186" mass="20415">MIRKYLMSAALIAVALPAFAADQIQIIDPYVRVSTPMSKSAAAFMEIKNISDLDDRLVSVSSNVAARVELHTHKQGPNGAMQMLEVKEGFEVPAKGEHVLQRGGDHVMFMGLKQSLHQGDMVTLNLRFEKTGLMVVDVPVDLSRDQPTETAQDPAPVSTPEISHEDVTHGEPEHTEPTMDKKEGDM</sequence>
<dbReference type="Gene3D" id="2.60.40.1890">
    <property type="entry name" value="PCu(A)C copper chaperone"/>
    <property type="match status" value="1"/>
</dbReference>
<accession>A0ABN4XB63</accession>
<evidence type="ECO:0000256" key="2">
    <source>
        <dbReference type="SAM" id="SignalP"/>
    </source>
</evidence>
<dbReference type="EMBL" id="CP019437">
    <property type="protein sequence ID" value="AQS47501.1"/>
    <property type="molecule type" value="Genomic_DNA"/>
</dbReference>
<dbReference type="Pfam" id="PF04314">
    <property type="entry name" value="PCuAC"/>
    <property type="match status" value="1"/>
</dbReference>
<evidence type="ECO:0008006" key="5">
    <source>
        <dbReference type="Google" id="ProtNLM"/>
    </source>
</evidence>
<evidence type="ECO:0000313" key="4">
    <source>
        <dbReference type="Proteomes" id="UP000185622"/>
    </source>
</evidence>
<dbReference type="InterPro" id="IPR007410">
    <property type="entry name" value="LpqE-like"/>
</dbReference>
<dbReference type="RefSeq" id="WP_075776202.1">
    <property type="nucleotide sequence ID" value="NZ_CP019437.1"/>
</dbReference>
<feature type="signal peptide" evidence="2">
    <location>
        <begin position="1"/>
        <end position="20"/>
    </location>
</feature>
<evidence type="ECO:0000256" key="1">
    <source>
        <dbReference type="SAM" id="MobiDB-lite"/>
    </source>
</evidence>
<reference evidence="3 4" key="1">
    <citation type="submission" date="2017-01" db="EMBL/GenBank/DDBJ databases">
        <title>The complete genome sequence of a sulfur-oxidizing marine bacterium Thioclava sp. 25B10_4T.</title>
        <authorList>
            <person name="Liu Y."/>
            <person name="Lai Q."/>
            <person name="Shao Z."/>
        </authorList>
    </citation>
    <scope>NUCLEOTIDE SEQUENCE [LARGE SCALE GENOMIC DNA]</scope>
    <source>
        <strain evidence="3 4">25B10_4</strain>
    </source>
</reference>
<name>A0ABN4XB63_9RHOB</name>
<keyword evidence="2" id="KW-0732">Signal</keyword>
<organism evidence="3 4">
    <name type="scientific">Thioclava nitratireducens</name>
    <dbReference type="NCBI Taxonomy" id="1915078"/>
    <lineage>
        <taxon>Bacteria</taxon>
        <taxon>Pseudomonadati</taxon>
        <taxon>Pseudomonadota</taxon>
        <taxon>Alphaproteobacteria</taxon>
        <taxon>Rhodobacterales</taxon>
        <taxon>Paracoccaceae</taxon>
        <taxon>Thioclava</taxon>
    </lineage>
</organism>
<proteinExistence type="predicted"/>
<dbReference type="PANTHER" id="PTHR36302">
    <property type="entry name" value="BLR7088 PROTEIN"/>
    <property type="match status" value="1"/>
</dbReference>
<dbReference type="Proteomes" id="UP000185622">
    <property type="component" value="Chromosome"/>
</dbReference>